<protein>
    <submittedName>
        <fullName evidence="2">Uncharacterized protein</fullName>
    </submittedName>
</protein>
<reference evidence="2" key="1">
    <citation type="submission" date="2022-11" db="UniProtKB">
        <authorList>
            <consortium name="WormBaseParasite"/>
        </authorList>
    </citation>
    <scope>IDENTIFICATION</scope>
</reference>
<evidence type="ECO:0000313" key="2">
    <source>
        <dbReference type="WBParaSite" id="Gr19_v10_g1981.t1"/>
    </source>
</evidence>
<keyword evidence="1" id="KW-1185">Reference proteome</keyword>
<name>A0A914HML3_GLORO</name>
<proteinExistence type="predicted"/>
<accession>A0A914HML3</accession>
<dbReference type="WBParaSite" id="Gr19_v10_g1981.t1">
    <property type="protein sequence ID" value="Gr19_v10_g1981.t1"/>
    <property type="gene ID" value="Gr19_v10_g1981"/>
</dbReference>
<sequence length="133" mass="14276">MSLISPNAKHRFLVPIGGTVIYGGSAIRRRVVDGFDVKWGFPCDKAGQAGLTFVGDHAEEAMCKEDKAEGIVTTTTKMPKDVQQRNEQHELAAISPSALTTATSLMMTTTNTFNAQTNFAKLGVCEGSVLRVS</sequence>
<dbReference type="Proteomes" id="UP000887572">
    <property type="component" value="Unplaced"/>
</dbReference>
<evidence type="ECO:0000313" key="1">
    <source>
        <dbReference type="Proteomes" id="UP000887572"/>
    </source>
</evidence>
<dbReference type="AlphaFoldDB" id="A0A914HML3"/>
<organism evidence="1 2">
    <name type="scientific">Globodera rostochiensis</name>
    <name type="common">Golden nematode worm</name>
    <name type="synonym">Heterodera rostochiensis</name>
    <dbReference type="NCBI Taxonomy" id="31243"/>
    <lineage>
        <taxon>Eukaryota</taxon>
        <taxon>Metazoa</taxon>
        <taxon>Ecdysozoa</taxon>
        <taxon>Nematoda</taxon>
        <taxon>Chromadorea</taxon>
        <taxon>Rhabditida</taxon>
        <taxon>Tylenchina</taxon>
        <taxon>Tylenchomorpha</taxon>
        <taxon>Tylenchoidea</taxon>
        <taxon>Heteroderidae</taxon>
        <taxon>Heteroderinae</taxon>
        <taxon>Globodera</taxon>
    </lineage>
</organism>